<name>A0AAD5E4L8_UMBRA</name>
<organism evidence="2 3">
    <name type="scientific">Umbelopsis ramanniana AG</name>
    <dbReference type="NCBI Taxonomy" id="1314678"/>
    <lineage>
        <taxon>Eukaryota</taxon>
        <taxon>Fungi</taxon>
        <taxon>Fungi incertae sedis</taxon>
        <taxon>Mucoromycota</taxon>
        <taxon>Mucoromycotina</taxon>
        <taxon>Umbelopsidomycetes</taxon>
        <taxon>Umbelopsidales</taxon>
        <taxon>Umbelopsidaceae</taxon>
        <taxon>Umbelopsis</taxon>
    </lineage>
</organism>
<sequence length="52" mass="6025">MGRRLTFGSNKYGSHPKPSHRHMVDPLVKKRPSFVPLPSTDNDNEDNIHHYL</sequence>
<reference evidence="2" key="2">
    <citation type="journal article" date="2022" name="Proc. Natl. Acad. Sci. U.S.A.">
        <title>Diploid-dominant life cycles characterize the early evolution of Fungi.</title>
        <authorList>
            <person name="Amses K.R."/>
            <person name="Simmons D.R."/>
            <person name="Longcore J.E."/>
            <person name="Mondo S.J."/>
            <person name="Seto K."/>
            <person name="Jeronimo G.H."/>
            <person name="Bonds A.E."/>
            <person name="Quandt C.A."/>
            <person name="Davis W.J."/>
            <person name="Chang Y."/>
            <person name="Federici B.A."/>
            <person name="Kuo A."/>
            <person name="LaButti K."/>
            <person name="Pangilinan J."/>
            <person name="Andreopoulos W."/>
            <person name="Tritt A."/>
            <person name="Riley R."/>
            <person name="Hundley H."/>
            <person name="Johnson J."/>
            <person name="Lipzen A."/>
            <person name="Barry K."/>
            <person name="Lang B.F."/>
            <person name="Cuomo C.A."/>
            <person name="Buchler N.E."/>
            <person name="Grigoriev I.V."/>
            <person name="Spatafora J.W."/>
            <person name="Stajich J.E."/>
            <person name="James T.Y."/>
        </authorList>
    </citation>
    <scope>NUCLEOTIDE SEQUENCE</scope>
    <source>
        <strain evidence="2">AG</strain>
    </source>
</reference>
<dbReference type="RefSeq" id="XP_051441776.1">
    <property type="nucleotide sequence ID" value="XM_051591360.1"/>
</dbReference>
<gene>
    <name evidence="2" type="ORF">K450DRAFT_255551</name>
</gene>
<dbReference type="GeneID" id="75916703"/>
<feature type="region of interest" description="Disordered" evidence="1">
    <location>
        <begin position="1"/>
        <end position="52"/>
    </location>
</feature>
<proteinExistence type="predicted"/>
<comment type="caution">
    <text evidence="2">The sequence shown here is derived from an EMBL/GenBank/DDBJ whole genome shotgun (WGS) entry which is preliminary data.</text>
</comment>
<evidence type="ECO:0000256" key="1">
    <source>
        <dbReference type="SAM" id="MobiDB-lite"/>
    </source>
</evidence>
<protein>
    <submittedName>
        <fullName evidence="2">Uncharacterized protein</fullName>
    </submittedName>
</protein>
<accession>A0AAD5E4L8</accession>
<dbReference type="EMBL" id="MU620950">
    <property type="protein sequence ID" value="KAI8576772.1"/>
    <property type="molecule type" value="Genomic_DNA"/>
</dbReference>
<reference evidence="2" key="1">
    <citation type="submission" date="2021-06" db="EMBL/GenBank/DDBJ databases">
        <authorList>
            <consortium name="DOE Joint Genome Institute"/>
            <person name="Mondo S.J."/>
            <person name="Amses K.R."/>
            <person name="Simmons D.R."/>
            <person name="Longcore J.E."/>
            <person name="Seto K."/>
            <person name="Alves G.H."/>
            <person name="Bonds A.E."/>
            <person name="Quandt C.A."/>
            <person name="Davis W.J."/>
            <person name="Chang Y."/>
            <person name="Letcher P.M."/>
            <person name="Powell M.J."/>
            <person name="Kuo A."/>
            <person name="Labutti K."/>
            <person name="Pangilinan J."/>
            <person name="Andreopoulos W."/>
            <person name="Tritt A."/>
            <person name="Riley R."/>
            <person name="Hundley H."/>
            <person name="Johnson J."/>
            <person name="Lipzen A."/>
            <person name="Barry K."/>
            <person name="Berbee M.L."/>
            <person name="Buchler N.E."/>
            <person name="Grigoriev I.V."/>
            <person name="Spatafora J.W."/>
            <person name="Stajich J.E."/>
            <person name="James T.Y."/>
        </authorList>
    </citation>
    <scope>NUCLEOTIDE SEQUENCE</scope>
    <source>
        <strain evidence="2">AG</strain>
    </source>
</reference>
<dbReference type="AlphaFoldDB" id="A0AAD5E4L8"/>
<feature type="non-terminal residue" evidence="2">
    <location>
        <position position="52"/>
    </location>
</feature>
<evidence type="ECO:0000313" key="2">
    <source>
        <dbReference type="EMBL" id="KAI8576772.1"/>
    </source>
</evidence>
<dbReference type="Proteomes" id="UP001206595">
    <property type="component" value="Unassembled WGS sequence"/>
</dbReference>
<keyword evidence="3" id="KW-1185">Reference proteome</keyword>
<evidence type="ECO:0000313" key="3">
    <source>
        <dbReference type="Proteomes" id="UP001206595"/>
    </source>
</evidence>